<organism evidence="8">
    <name type="scientific">Zooxanthella nutricula</name>
    <dbReference type="NCBI Taxonomy" id="1333877"/>
    <lineage>
        <taxon>Eukaryota</taxon>
        <taxon>Sar</taxon>
        <taxon>Alveolata</taxon>
        <taxon>Dinophyceae</taxon>
        <taxon>Peridiniales</taxon>
        <taxon>Peridiniales incertae sedis</taxon>
        <taxon>Zooxanthella</taxon>
    </lineage>
</organism>
<evidence type="ECO:0000313" key="8">
    <source>
        <dbReference type="EMBL" id="CAD9642562.1"/>
    </source>
</evidence>
<keyword evidence="7" id="KW-0560">Oxidoreductase</keyword>
<evidence type="ECO:0000256" key="1">
    <source>
        <dbReference type="ARBA" id="ARBA00001946"/>
    </source>
</evidence>
<keyword evidence="2" id="KW-0329">Glyoxylate bypass</keyword>
<evidence type="ECO:0000256" key="4">
    <source>
        <dbReference type="ARBA" id="ARBA00022723"/>
    </source>
</evidence>
<comment type="cofactor">
    <cofactor evidence="1">
        <name>Mg(2+)</name>
        <dbReference type="ChEBI" id="CHEBI:18420"/>
    </cofactor>
</comment>
<dbReference type="PANTHER" id="PTHR36999">
    <property type="entry name" value="ISOCITRATE DEHYDROGENASE [NADP]"/>
    <property type="match status" value="1"/>
</dbReference>
<name>A0A7S2VPH2_9DINO</name>
<evidence type="ECO:0000256" key="3">
    <source>
        <dbReference type="ARBA" id="ARBA00022532"/>
    </source>
</evidence>
<dbReference type="GO" id="GO:0004450">
    <property type="term" value="F:isocitrate dehydrogenase (NADP+) activity"/>
    <property type="evidence" value="ECO:0007669"/>
    <property type="project" value="InterPro"/>
</dbReference>
<dbReference type="Pfam" id="PF03971">
    <property type="entry name" value="IDH"/>
    <property type="match status" value="1"/>
</dbReference>
<sequence>MAVSLEDLSAKTNNQEAKVLSTTLNSAVGQLMNKGKSPKRKVMELDNRGSHFYLALFWAEALTKQTESPSLAGKFKAVAAQLKASEARILGELIAAEGRPAELGGYFRPDPFLASQAMRPSATFNSIVDALMAATGK</sequence>
<evidence type="ECO:0008006" key="9">
    <source>
        <dbReference type="Google" id="ProtNLM"/>
    </source>
</evidence>
<reference evidence="8" key="1">
    <citation type="submission" date="2021-01" db="EMBL/GenBank/DDBJ databases">
        <authorList>
            <person name="Corre E."/>
            <person name="Pelletier E."/>
            <person name="Niang G."/>
            <person name="Scheremetjew M."/>
            <person name="Finn R."/>
            <person name="Kale V."/>
            <person name="Holt S."/>
            <person name="Cochrane G."/>
            <person name="Meng A."/>
            <person name="Brown T."/>
            <person name="Cohen L."/>
        </authorList>
    </citation>
    <scope>NUCLEOTIDE SEQUENCE</scope>
    <source>
        <strain evidence="8">RCC3387</strain>
    </source>
</reference>
<dbReference type="PANTHER" id="PTHR36999:SF1">
    <property type="entry name" value="ISOCITRATE DEHYDROGENASE (NADP(+))"/>
    <property type="match status" value="1"/>
</dbReference>
<dbReference type="SUPFAM" id="SSF53659">
    <property type="entry name" value="Isocitrate/Isopropylmalate dehydrogenase-like"/>
    <property type="match status" value="1"/>
</dbReference>
<proteinExistence type="predicted"/>
<protein>
    <recommendedName>
        <fullName evidence="9">Isocitrate dehydrogenase (NADP(+))</fullName>
    </recommendedName>
</protein>
<accession>A0A7S2VPH2</accession>
<dbReference type="GO" id="GO:0006097">
    <property type="term" value="P:glyoxylate cycle"/>
    <property type="evidence" value="ECO:0007669"/>
    <property type="project" value="UniProtKB-KW"/>
</dbReference>
<evidence type="ECO:0000256" key="6">
    <source>
        <dbReference type="ARBA" id="ARBA00022857"/>
    </source>
</evidence>
<keyword evidence="6" id="KW-0521">NADP</keyword>
<dbReference type="GO" id="GO:0046872">
    <property type="term" value="F:metal ion binding"/>
    <property type="evidence" value="ECO:0007669"/>
    <property type="project" value="UniProtKB-KW"/>
</dbReference>
<keyword evidence="5" id="KW-0460">Magnesium</keyword>
<evidence type="ECO:0000256" key="5">
    <source>
        <dbReference type="ARBA" id="ARBA00022842"/>
    </source>
</evidence>
<evidence type="ECO:0000256" key="7">
    <source>
        <dbReference type="ARBA" id="ARBA00023002"/>
    </source>
</evidence>
<gene>
    <name evidence="8" type="ORF">BRAN1462_LOCUS60384</name>
</gene>
<dbReference type="AlphaFoldDB" id="A0A7S2VPH2"/>
<dbReference type="EMBL" id="HBGW01095164">
    <property type="protein sequence ID" value="CAD9642562.1"/>
    <property type="molecule type" value="Transcribed_RNA"/>
</dbReference>
<dbReference type="GO" id="GO:0006099">
    <property type="term" value="P:tricarboxylic acid cycle"/>
    <property type="evidence" value="ECO:0007669"/>
    <property type="project" value="UniProtKB-KW"/>
</dbReference>
<keyword evidence="4" id="KW-0479">Metal-binding</keyword>
<dbReference type="InterPro" id="IPR004436">
    <property type="entry name" value="Isocitrate_DH_NADP_mono"/>
</dbReference>
<evidence type="ECO:0000256" key="2">
    <source>
        <dbReference type="ARBA" id="ARBA00022435"/>
    </source>
</evidence>
<keyword evidence="3" id="KW-0816">Tricarboxylic acid cycle</keyword>